<dbReference type="InterPro" id="IPR003832">
    <property type="entry name" value="DUF212"/>
</dbReference>
<gene>
    <name evidence="2" type="ORF">IAC42_06375</name>
</gene>
<dbReference type="EMBL" id="JADIMU010000041">
    <property type="protein sequence ID" value="MBO8443369.1"/>
    <property type="molecule type" value="Genomic_DNA"/>
</dbReference>
<dbReference type="Pfam" id="PF02681">
    <property type="entry name" value="DUF212"/>
    <property type="match status" value="1"/>
</dbReference>
<sequence>MGFQLEQSVSVDNNILLNAPLVSAFTAWLVAQVLKPLINLALTGRFNAHMLLTTGGMPSSHTATVIALTTSVAIREGLGSTLFAMCVIFSIIVIHDAMGVRAEAGKQADVINEWSRFLSDIHKDGPFKPEHLKTMLGHSFSQVFAGFILGLLSGGLITILMDLW</sequence>
<feature type="transmembrane region" description="Helical" evidence="1">
    <location>
        <begin position="50"/>
        <end position="74"/>
    </location>
</feature>
<protein>
    <submittedName>
        <fullName evidence="2">Divergent PAP2 family protein</fullName>
    </submittedName>
</protein>
<evidence type="ECO:0000256" key="1">
    <source>
        <dbReference type="SAM" id="Phobius"/>
    </source>
</evidence>
<dbReference type="Proteomes" id="UP000823633">
    <property type="component" value="Unassembled WGS sequence"/>
</dbReference>
<evidence type="ECO:0000313" key="3">
    <source>
        <dbReference type="Proteomes" id="UP000823633"/>
    </source>
</evidence>
<dbReference type="PANTHER" id="PTHR31446">
    <property type="entry name" value="ACID PHOSPHATASE/VANADIUM-DEPENDENT HALOPEROXIDASE-RELATED PROTEIN"/>
    <property type="match status" value="1"/>
</dbReference>
<keyword evidence="1" id="KW-0472">Membrane</keyword>
<accession>A0A9D9H9Y2</accession>
<dbReference type="PANTHER" id="PTHR31446:SF29">
    <property type="entry name" value="ACID PHOSPHATASE_VANADIUM-DEPENDENT HALOPEROXIDASE-RELATED PROTEIN"/>
    <property type="match status" value="1"/>
</dbReference>
<proteinExistence type="predicted"/>
<dbReference type="AlphaFoldDB" id="A0A9D9H9Y2"/>
<reference evidence="2" key="2">
    <citation type="journal article" date="2021" name="PeerJ">
        <title>Extensive microbial diversity within the chicken gut microbiome revealed by metagenomics and culture.</title>
        <authorList>
            <person name="Gilroy R."/>
            <person name="Ravi A."/>
            <person name="Getino M."/>
            <person name="Pursley I."/>
            <person name="Horton D.L."/>
            <person name="Alikhan N.F."/>
            <person name="Baker D."/>
            <person name="Gharbi K."/>
            <person name="Hall N."/>
            <person name="Watson M."/>
            <person name="Adriaenssens E.M."/>
            <person name="Foster-Nyarko E."/>
            <person name="Jarju S."/>
            <person name="Secka A."/>
            <person name="Antonio M."/>
            <person name="Oren A."/>
            <person name="Chaudhuri R.R."/>
            <person name="La Ragione R."/>
            <person name="Hildebrand F."/>
            <person name="Pallen M.J."/>
        </authorList>
    </citation>
    <scope>NUCLEOTIDE SEQUENCE</scope>
    <source>
        <strain evidence="2">11167</strain>
    </source>
</reference>
<feature type="transmembrane region" description="Helical" evidence="1">
    <location>
        <begin position="15"/>
        <end position="38"/>
    </location>
</feature>
<organism evidence="2 3">
    <name type="scientific">Candidatus Aphodenecus pullistercoris</name>
    <dbReference type="NCBI Taxonomy" id="2840669"/>
    <lineage>
        <taxon>Bacteria</taxon>
        <taxon>Pseudomonadati</taxon>
        <taxon>Spirochaetota</taxon>
        <taxon>Spirochaetia</taxon>
        <taxon>Spirochaetales</taxon>
        <taxon>Candidatus Aphodenecus</taxon>
    </lineage>
</organism>
<keyword evidence="1" id="KW-0812">Transmembrane</keyword>
<evidence type="ECO:0000313" key="2">
    <source>
        <dbReference type="EMBL" id="MBO8443369.1"/>
    </source>
</evidence>
<feature type="transmembrane region" description="Helical" evidence="1">
    <location>
        <begin position="80"/>
        <end position="98"/>
    </location>
</feature>
<comment type="caution">
    <text evidence="2">The sequence shown here is derived from an EMBL/GenBank/DDBJ whole genome shotgun (WGS) entry which is preliminary data.</text>
</comment>
<keyword evidence="1" id="KW-1133">Transmembrane helix</keyword>
<feature type="transmembrane region" description="Helical" evidence="1">
    <location>
        <begin position="143"/>
        <end position="161"/>
    </location>
</feature>
<name>A0A9D9H9Y2_9SPIR</name>
<reference evidence="2" key="1">
    <citation type="submission" date="2020-10" db="EMBL/GenBank/DDBJ databases">
        <authorList>
            <person name="Gilroy R."/>
        </authorList>
    </citation>
    <scope>NUCLEOTIDE SEQUENCE</scope>
    <source>
        <strain evidence="2">11167</strain>
    </source>
</reference>